<comment type="caution">
    <text evidence="3">The sequence shown here is derived from an EMBL/GenBank/DDBJ whole genome shotgun (WGS) entry which is preliminary data.</text>
</comment>
<organism evidence="3 4">
    <name type="scientific">Geodia barretti</name>
    <name type="common">Barrett's horny sponge</name>
    <dbReference type="NCBI Taxonomy" id="519541"/>
    <lineage>
        <taxon>Eukaryota</taxon>
        <taxon>Metazoa</taxon>
        <taxon>Porifera</taxon>
        <taxon>Demospongiae</taxon>
        <taxon>Heteroscleromorpha</taxon>
        <taxon>Tetractinellida</taxon>
        <taxon>Astrophorina</taxon>
        <taxon>Geodiidae</taxon>
        <taxon>Geodia</taxon>
    </lineage>
</organism>
<dbReference type="InterPro" id="IPR029045">
    <property type="entry name" value="ClpP/crotonase-like_dom_sf"/>
</dbReference>
<name>A0AA35RSV9_GEOBA</name>
<dbReference type="AlphaFoldDB" id="A0AA35RSV9"/>
<dbReference type="PANTHER" id="PTHR11941">
    <property type="entry name" value="ENOYL-COA HYDRATASE-RELATED"/>
    <property type="match status" value="1"/>
</dbReference>
<dbReference type="InterPro" id="IPR001753">
    <property type="entry name" value="Enoyl-CoA_hydra/iso"/>
</dbReference>
<dbReference type="InterPro" id="IPR014748">
    <property type="entry name" value="Enoyl-CoA_hydra_C"/>
</dbReference>
<dbReference type="EMBL" id="CASHTH010001544">
    <property type="protein sequence ID" value="CAI8016639.1"/>
    <property type="molecule type" value="Genomic_DNA"/>
</dbReference>
<evidence type="ECO:0000313" key="4">
    <source>
        <dbReference type="Proteomes" id="UP001174909"/>
    </source>
</evidence>
<evidence type="ECO:0000256" key="1">
    <source>
        <dbReference type="ARBA" id="ARBA00012076"/>
    </source>
</evidence>
<accession>A0AA35RSV9</accession>
<evidence type="ECO:0000313" key="3">
    <source>
        <dbReference type="EMBL" id="CAI8016639.1"/>
    </source>
</evidence>
<dbReference type="Proteomes" id="UP001174909">
    <property type="component" value="Unassembled WGS sequence"/>
</dbReference>
<dbReference type="PANTHER" id="PTHR11941:SF54">
    <property type="entry name" value="ENOYL-COA HYDRATASE, MITOCHONDRIAL"/>
    <property type="match status" value="1"/>
</dbReference>
<dbReference type="EC" id="4.2.1.17" evidence="1"/>
<protein>
    <recommendedName>
        <fullName evidence="1">enoyl-CoA hydratase</fullName>
        <ecNumber evidence="1">4.2.1.17</ecNumber>
    </recommendedName>
</protein>
<keyword evidence="2" id="KW-0456">Lyase</keyword>
<evidence type="ECO:0000256" key="2">
    <source>
        <dbReference type="ARBA" id="ARBA00023239"/>
    </source>
</evidence>
<dbReference type="GO" id="GO:0004300">
    <property type="term" value="F:enoyl-CoA hydratase activity"/>
    <property type="evidence" value="ECO:0007669"/>
    <property type="project" value="UniProtKB-EC"/>
</dbReference>
<keyword evidence="4" id="KW-1185">Reference proteome</keyword>
<proteinExistence type="predicted"/>
<reference evidence="3" key="1">
    <citation type="submission" date="2023-03" db="EMBL/GenBank/DDBJ databases">
        <authorList>
            <person name="Steffen K."/>
            <person name="Cardenas P."/>
        </authorList>
    </citation>
    <scope>NUCLEOTIDE SEQUENCE</scope>
</reference>
<gene>
    <name evidence="3" type="ORF">GBAR_LOCUS10191</name>
</gene>
<dbReference type="Gene3D" id="1.10.12.10">
    <property type="entry name" value="Lyase 2-enoyl-coa Hydratase, Chain A, domain 2"/>
    <property type="match status" value="1"/>
</dbReference>
<dbReference type="GO" id="GO:0006635">
    <property type="term" value="P:fatty acid beta-oxidation"/>
    <property type="evidence" value="ECO:0007669"/>
    <property type="project" value="TreeGrafter"/>
</dbReference>
<dbReference type="Pfam" id="PF00378">
    <property type="entry name" value="ECH_1"/>
    <property type="match status" value="1"/>
</dbReference>
<dbReference type="Gene3D" id="3.90.226.10">
    <property type="entry name" value="2-enoyl-CoA Hydratase, Chain A, domain 1"/>
    <property type="match status" value="1"/>
</dbReference>
<sequence>MLLTGRKVSAGEALGIGLVNRVAAKGEDALLAAKQLAMQIAKGSPLGALYAKEAVVSGAELSLQQALGLEADLNMILQSTADRAEGIASFLERRRPNFTGE</sequence>
<dbReference type="SUPFAM" id="SSF52096">
    <property type="entry name" value="ClpP/crotonase"/>
    <property type="match status" value="1"/>
</dbReference>